<proteinExistence type="predicted"/>
<comment type="caution">
    <text evidence="1">The sequence shown here is derived from an EMBL/GenBank/DDBJ whole genome shotgun (WGS) entry which is preliminary data.</text>
</comment>
<protein>
    <submittedName>
        <fullName evidence="1">Uncharacterized protein</fullName>
    </submittedName>
</protein>
<reference evidence="1 2" key="1">
    <citation type="submission" date="2019-01" db="EMBL/GenBank/DDBJ databases">
        <title>Draft genome sequences of Candidatus Mycoplasma haemohominis SWG34-3 identified from a patient with pyrexia, anemia and liver dysfunction.</title>
        <authorList>
            <person name="Sekizuka T."/>
            <person name="Hattori N."/>
            <person name="Katano H."/>
            <person name="Takuma T."/>
            <person name="Ito T."/>
            <person name="Arai N."/>
            <person name="Yanai R."/>
            <person name="Ishii S."/>
            <person name="Miura Y."/>
            <person name="Tokunaga T."/>
            <person name="Watanabe H."/>
            <person name="Nomura N."/>
            <person name="Eguchi J."/>
            <person name="Arai T."/>
            <person name="Hasegawa H."/>
            <person name="Nakamaki T."/>
            <person name="Wakita T."/>
            <person name="Niki Y."/>
            <person name="Kuroda M."/>
        </authorList>
    </citation>
    <scope>NUCLEOTIDE SEQUENCE [LARGE SCALE GENOMIC DNA]</scope>
    <source>
        <strain evidence="1">SWG34-3</strain>
    </source>
</reference>
<dbReference type="EMBL" id="BIMN01000002">
    <property type="protein sequence ID" value="GCE63476.1"/>
    <property type="molecule type" value="Genomic_DNA"/>
</dbReference>
<accession>A0A478FSW6</accession>
<dbReference type="AlphaFoldDB" id="A0A478FSW6"/>
<evidence type="ECO:0000313" key="2">
    <source>
        <dbReference type="Proteomes" id="UP000324831"/>
    </source>
</evidence>
<evidence type="ECO:0000313" key="1">
    <source>
        <dbReference type="EMBL" id="GCE63476.1"/>
    </source>
</evidence>
<name>A0A478FSW6_9MOLU</name>
<dbReference type="Proteomes" id="UP000324831">
    <property type="component" value="Unassembled WGS sequence"/>
</dbReference>
<organism evidence="1 2">
    <name type="scientific">Candidatus Mycoplasma haematohominis</name>
    <dbReference type="NCBI Taxonomy" id="1494318"/>
    <lineage>
        <taxon>Bacteria</taxon>
        <taxon>Bacillati</taxon>
        <taxon>Mycoplasmatota</taxon>
        <taxon>Mollicutes</taxon>
        <taxon>Mycoplasmataceae</taxon>
        <taxon>Mycoplasma</taxon>
    </lineage>
</organism>
<gene>
    <name evidence="1" type="ORF">MHSWG343_04730</name>
</gene>
<sequence length="292" mass="32966">MDPIKLSAGALGAAVIVGSGLGINAFVNSLEPVWYSLSKESDFSTGYTDKVGKDYGNYLVGAYGDEGENKDRNKWWWDWSYKNYQYDLQNSPNDLSQEFFHDGSSKVSSAYKSSSEKTGDNIFPKALNEVCDGIYKGKSKTDTDPDNNVISEQSKLSRNLWKYCSHLRTRPVLISGDVYDNNTFGKKTDHHNKAVATKDYKNTDSNDEFWRLRNDEFFGSKDEDGVGKKATDDGIFKTLYGKKKAGTITSEDTVKKACEKAYERKESEKDTVPKINDEYIKKFCYLVPDSNN</sequence>